<organism evidence="1">
    <name type="scientific">viral metagenome</name>
    <dbReference type="NCBI Taxonomy" id="1070528"/>
    <lineage>
        <taxon>unclassified sequences</taxon>
        <taxon>metagenomes</taxon>
        <taxon>organismal metagenomes</taxon>
    </lineage>
</organism>
<reference evidence="1" key="1">
    <citation type="journal article" date="2020" name="Nature">
        <title>Giant virus diversity and host interactions through global metagenomics.</title>
        <authorList>
            <person name="Schulz F."/>
            <person name="Roux S."/>
            <person name="Paez-Espino D."/>
            <person name="Jungbluth S."/>
            <person name="Walsh D.A."/>
            <person name="Denef V.J."/>
            <person name="McMahon K.D."/>
            <person name="Konstantinidis K.T."/>
            <person name="Eloe-Fadrosh E.A."/>
            <person name="Kyrpides N.C."/>
            <person name="Woyke T."/>
        </authorList>
    </citation>
    <scope>NUCLEOTIDE SEQUENCE</scope>
    <source>
        <strain evidence="1">GVMAG-S-1021933-23</strain>
    </source>
</reference>
<dbReference type="SUPFAM" id="SSF81901">
    <property type="entry name" value="HCP-like"/>
    <property type="match status" value="1"/>
</dbReference>
<dbReference type="EMBL" id="MN740595">
    <property type="protein sequence ID" value="QHS78246.1"/>
    <property type="molecule type" value="Genomic_DNA"/>
</dbReference>
<proteinExistence type="predicted"/>
<name>A0A6C0AEY1_9ZZZZ</name>
<dbReference type="AlphaFoldDB" id="A0A6C0AEY1"/>
<sequence length="269" mass="31981">MYKNLNYLFILETNKMFENTEDLNVKYALGYHPRHLTFFEKKILNENKKLNLKDYDLTNIEVLDSLSIYYHLQYIKTPSQENENLYLCILIKLSKIDPCKGNIRISSFYDSKNNYDKAIEYCKKAIENNSGPGYYNLYILETKYNPNFDGNLEHLMNALKLRYYPVIFEIAKYYIFKNEINTAFKFLEYGIYKESKECLQYVNMALENSTYVYSYLLKIPFTNKLIEEEKSKLFPRVIQENINKDIFFKIFGSVSFIAGSSNELIKLYG</sequence>
<evidence type="ECO:0000313" key="1">
    <source>
        <dbReference type="EMBL" id="QHS78246.1"/>
    </source>
</evidence>
<evidence type="ECO:0008006" key="2">
    <source>
        <dbReference type="Google" id="ProtNLM"/>
    </source>
</evidence>
<dbReference type="Gene3D" id="1.25.40.10">
    <property type="entry name" value="Tetratricopeptide repeat domain"/>
    <property type="match status" value="1"/>
</dbReference>
<dbReference type="InterPro" id="IPR011990">
    <property type="entry name" value="TPR-like_helical_dom_sf"/>
</dbReference>
<accession>A0A6C0AEY1</accession>
<protein>
    <recommendedName>
        <fullName evidence="2">Tetratricopeptide repeat protein</fullName>
    </recommendedName>
</protein>